<keyword evidence="15" id="KW-1185">Reference proteome</keyword>
<dbReference type="Pfam" id="PF00989">
    <property type="entry name" value="PAS"/>
    <property type="match status" value="1"/>
</dbReference>
<dbReference type="PROSITE" id="PS50112">
    <property type="entry name" value="PAS"/>
    <property type="match status" value="3"/>
</dbReference>
<dbReference type="SUPFAM" id="SSF52738">
    <property type="entry name" value="Methylesterase CheB, C-terminal domain"/>
    <property type="match status" value="1"/>
</dbReference>
<dbReference type="InterPro" id="IPR013655">
    <property type="entry name" value="PAS_fold_3"/>
</dbReference>
<dbReference type="SUPFAM" id="SSF53335">
    <property type="entry name" value="S-adenosyl-L-methionine-dependent methyltransferases"/>
    <property type="match status" value="1"/>
</dbReference>
<dbReference type="InterPro" id="IPR022642">
    <property type="entry name" value="CheR_C"/>
</dbReference>
<feature type="domain" description="CheR-type methyltransferase" evidence="11">
    <location>
        <begin position="215"/>
        <end position="475"/>
    </location>
</feature>
<dbReference type="InterPro" id="IPR013767">
    <property type="entry name" value="PAS_fold"/>
</dbReference>
<dbReference type="Gene3D" id="3.30.450.20">
    <property type="entry name" value="PAS domain"/>
    <property type="match status" value="3"/>
</dbReference>
<dbReference type="SUPFAM" id="SSF55073">
    <property type="entry name" value="Nucleotide cyclase"/>
    <property type="match status" value="1"/>
</dbReference>
<protein>
    <recommendedName>
        <fullName evidence="2">protein-glutamate O-methyltransferase</fullName>
        <ecNumber evidence="2">2.1.1.80</ecNumber>
    </recommendedName>
</protein>
<dbReference type="PROSITE" id="PS50113">
    <property type="entry name" value="PAC"/>
    <property type="match status" value="1"/>
</dbReference>
<dbReference type="SMART" id="SM00267">
    <property type="entry name" value="GGDEF"/>
    <property type="match status" value="1"/>
</dbReference>
<dbReference type="PROSITE" id="PS50887">
    <property type="entry name" value="GGDEF"/>
    <property type="match status" value="1"/>
</dbReference>
<dbReference type="CDD" id="cd01949">
    <property type="entry name" value="GGDEF"/>
    <property type="match status" value="1"/>
</dbReference>
<dbReference type="InterPro" id="IPR000673">
    <property type="entry name" value="Sig_transdc_resp-reg_Me-estase"/>
</dbReference>
<name>A0ABY1S2S3_9GAMM</name>
<feature type="domain" description="PAS" evidence="8">
    <location>
        <begin position="842"/>
        <end position="910"/>
    </location>
</feature>
<dbReference type="NCBIfam" id="TIGR00254">
    <property type="entry name" value="GGDEF"/>
    <property type="match status" value="1"/>
</dbReference>
<dbReference type="SUPFAM" id="SSF141868">
    <property type="entry name" value="EAL domain-like"/>
    <property type="match status" value="1"/>
</dbReference>
<feature type="domain" description="PAS" evidence="8">
    <location>
        <begin position="966"/>
        <end position="1036"/>
    </location>
</feature>
<dbReference type="PROSITE" id="PS50123">
    <property type="entry name" value="CHER"/>
    <property type="match status" value="1"/>
</dbReference>
<proteinExistence type="predicted"/>
<reference evidence="14 15" key="1">
    <citation type="submission" date="2017-05" db="EMBL/GenBank/DDBJ databases">
        <authorList>
            <person name="Varghese N."/>
            <person name="Submissions S."/>
        </authorList>
    </citation>
    <scope>NUCLEOTIDE SEQUENCE [LARGE SCALE GENOMIC DNA]</scope>
    <source>
        <strain evidence="14 15">CGMCC 1.7287</strain>
    </source>
</reference>
<comment type="caution">
    <text evidence="14">The sequence shown here is derived from an EMBL/GenBank/DDBJ whole genome shotgun (WGS) entry which is preliminary data.</text>
</comment>
<dbReference type="InterPro" id="IPR035965">
    <property type="entry name" value="PAS-like_dom_sf"/>
</dbReference>
<dbReference type="InterPro" id="IPR035909">
    <property type="entry name" value="CheB_C"/>
</dbReference>
<dbReference type="InterPro" id="IPR000700">
    <property type="entry name" value="PAS-assoc_C"/>
</dbReference>
<dbReference type="SUPFAM" id="SSF47757">
    <property type="entry name" value="Chemotaxis receptor methyltransferase CheR, N-terminal domain"/>
    <property type="match status" value="1"/>
</dbReference>
<dbReference type="Pfam" id="PF00990">
    <property type="entry name" value="GGDEF"/>
    <property type="match status" value="1"/>
</dbReference>
<accession>A0ABY1S2S3</accession>
<evidence type="ECO:0000256" key="7">
    <source>
        <dbReference type="SAM" id="Coils"/>
    </source>
</evidence>
<evidence type="ECO:0000256" key="5">
    <source>
        <dbReference type="ARBA" id="ARBA00022691"/>
    </source>
</evidence>
<dbReference type="InterPro" id="IPR052155">
    <property type="entry name" value="Biofilm_reg_signaling"/>
</dbReference>
<feature type="domain" description="CheB-type methylesterase" evidence="10">
    <location>
        <begin position="14"/>
        <end position="197"/>
    </location>
</feature>
<dbReference type="PANTHER" id="PTHR44757">
    <property type="entry name" value="DIGUANYLATE CYCLASE DGCP"/>
    <property type="match status" value="1"/>
</dbReference>
<dbReference type="InterPro" id="IPR000780">
    <property type="entry name" value="CheR_MeTrfase"/>
</dbReference>
<dbReference type="SMART" id="SM00052">
    <property type="entry name" value="EAL"/>
    <property type="match status" value="1"/>
</dbReference>
<dbReference type="SUPFAM" id="SSF57997">
    <property type="entry name" value="Tropomyosin"/>
    <property type="match status" value="1"/>
</dbReference>
<dbReference type="PRINTS" id="PR00996">
    <property type="entry name" value="CHERMTFRASE"/>
</dbReference>
<evidence type="ECO:0000256" key="6">
    <source>
        <dbReference type="PROSITE-ProRule" id="PRU00050"/>
    </source>
</evidence>
<dbReference type="InterPro" id="IPR022641">
    <property type="entry name" value="CheR_N"/>
</dbReference>
<evidence type="ECO:0000259" key="13">
    <source>
        <dbReference type="PROSITE" id="PS50887"/>
    </source>
</evidence>
<feature type="active site" evidence="6">
    <location>
        <position position="20"/>
    </location>
</feature>
<dbReference type="Pfam" id="PF00563">
    <property type="entry name" value="EAL"/>
    <property type="match status" value="1"/>
</dbReference>
<dbReference type="SUPFAM" id="SSF55785">
    <property type="entry name" value="PYP-like sensor domain (PAS domain)"/>
    <property type="match status" value="3"/>
</dbReference>
<dbReference type="InterPro" id="IPR029787">
    <property type="entry name" value="Nucleotide_cyclase"/>
</dbReference>
<dbReference type="Gene3D" id="3.30.70.270">
    <property type="match status" value="1"/>
</dbReference>
<evidence type="ECO:0000256" key="3">
    <source>
        <dbReference type="ARBA" id="ARBA00022603"/>
    </source>
</evidence>
<dbReference type="InterPro" id="IPR001610">
    <property type="entry name" value="PAC"/>
</dbReference>
<comment type="catalytic activity">
    <reaction evidence="1">
        <text>L-glutamyl-[protein] + S-adenosyl-L-methionine = [protein]-L-glutamate 5-O-methyl ester + S-adenosyl-L-homocysteine</text>
        <dbReference type="Rhea" id="RHEA:24452"/>
        <dbReference type="Rhea" id="RHEA-COMP:10208"/>
        <dbReference type="Rhea" id="RHEA-COMP:10311"/>
        <dbReference type="ChEBI" id="CHEBI:29973"/>
        <dbReference type="ChEBI" id="CHEBI:57856"/>
        <dbReference type="ChEBI" id="CHEBI:59789"/>
        <dbReference type="ChEBI" id="CHEBI:82795"/>
        <dbReference type="EC" id="2.1.1.80"/>
    </reaction>
</comment>
<dbReference type="Pfam" id="PF03705">
    <property type="entry name" value="CheR_N"/>
    <property type="match status" value="1"/>
</dbReference>
<feature type="domain" description="EAL" evidence="12">
    <location>
        <begin position="1270"/>
        <end position="1517"/>
    </location>
</feature>
<evidence type="ECO:0000259" key="10">
    <source>
        <dbReference type="PROSITE" id="PS50122"/>
    </source>
</evidence>
<dbReference type="EMBL" id="FXWV01000014">
    <property type="protein sequence ID" value="SMR77561.1"/>
    <property type="molecule type" value="Genomic_DNA"/>
</dbReference>
<dbReference type="Pfam" id="PF08447">
    <property type="entry name" value="PAS_3"/>
    <property type="match status" value="1"/>
</dbReference>
<dbReference type="SMART" id="SM00086">
    <property type="entry name" value="PAC"/>
    <property type="match status" value="2"/>
</dbReference>
<evidence type="ECO:0000313" key="14">
    <source>
        <dbReference type="EMBL" id="SMR77561.1"/>
    </source>
</evidence>
<keyword evidence="7" id="KW-0175">Coiled coil</keyword>
<keyword evidence="4" id="KW-0808">Transferase</keyword>
<dbReference type="PROSITE" id="PS50122">
    <property type="entry name" value="CHEB"/>
    <property type="match status" value="1"/>
</dbReference>
<dbReference type="InterPro" id="IPR043128">
    <property type="entry name" value="Rev_trsase/Diguanyl_cyclase"/>
</dbReference>
<sequence>MKAKAHTSTLAKFVVGIGASAGGLEAIRPLLAQLRPAGTTAYVIAQHMSPQHRSMLVEILAKECPITVVEASDGAPLQADIVYISPPNRDVLVHDGKVLLHELDRDVGPKPSIDTLLISIAESFAEKGAGIILSGTGSDGSHGCRAIRAAGGLTIAQTPKTAKYDGMPNAAIRSDAVDIILEPAEIGRNLPDILQRAQGDQILLEEHGGDESSAYDALLREIYQATKVDFSEYKKATLLRQTNRRLTSLRLSSFADYLQYIHEDPDELQRLKKSFLISVTSFFRDGDAFDSLKVILEQMLQKRISNRRVRIWVPGCATGEEAYSFAILLHEILGNRVEGYSINIFGTDIDLVATEIARKGVYSAAALEALDPGLLDKYFVKEGRNYKVSKRIRDMCVFARHDLVSDPPFLRMNLISCRNLLIYLQNSLQDKLINNFHYSLASQGILFLGKSESISRARSGLFHALDERNKIFERRDGVKTRAIIGAFDPLIVKELAAESRRPPLELKKEAVNRCLLKAYAPPSVLINSDYQPLHFFGDTSAMLTIPEGMADFNLLALVPEEMRTELRALLYRAQNSSHEGPIEHPITLQLDGKRTALKVVVRPIRTEDNQESLLLVSFEPPRVLLAADTDEAAGDHNTRARIEALESDLSSTREHLQAVIEELEASNEELQSLNEELQAATEELQSSNEELSTTNEELQASNEELTTLNDELQAKSEELGLLNSTLNNIQSSINMGLVVLDEDLRILRYTPRAVRVFGITPDDIGRRIQQISTRMRIDNFADVLDQVVRNREAATLEVSNEQETYIINASPYLVADNCIAGVILTFSDITELSRTRQQRAAAESKFRLIADSLHEVVWMSSRDFSELLYISPAFRHYMGLAEHIRIGQVATYLDAIHPDDRATFEQAVQQDTWDVKYRLQTKTGSTLWLQDRGGRFYDEANQCEILIGSAIDITQATAFAHQLQYSEEKFRTVFESSNVGIVLSDEGGEILEANAFFCGWLGLDSDTVRGRSLSDFVHSDDLGKDAGLLQQLLAGQIGSYKTEKRYQGLNDELRYGLIDVSQARMAEAQAEEARTVVISVVQDITEQVRSRQLIDRQANYDALTLLPNRNLLQDRLDELIKHAKRSGEIVFVLFIDLDGFKEINDSFGHDIGDIVLKEVASRLSASVRESDTVARFGGDEFVVLVSDSNDIKAVDQVLHKILTRVHQPILVGEQSFIISASIGVSNAPHDSVDAVTLIRYSDTAMYIAKRDGGNAFTFFSPELNEQAQCRHDLKRDMQAAITDHQLELYFQPIIDPHGETVSHAEALLRWQHPVRGMIPPGTFIPMAEETALIEEIDLWVFAQVADYLSRHTDYAGKISFNMTARTLMSTSFGQLVEQHQGMLERMVIEITERVFHKYPESLSSVLRQLRRQGCLISLDDFGTGYSNLGRIKSLPLDVIKLDKTFTDTVSSSHSKYPIIEAVFNIAEAIGSRVIVEGVESEEQKQYFEQFDKVLIQGYYYSKPLPENRFLKFLDQMA</sequence>
<dbReference type="Gene3D" id="3.20.20.450">
    <property type="entry name" value="EAL domain"/>
    <property type="match status" value="1"/>
</dbReference>
<dbReference type="CDD" id="cd00130">
    <property type="entry name" value="PAS"/>
    <property type="match status" value="3"/>
</dbReference>
<evidence type="ECO:0000313" key="15">
    <source>
        <dbReference type="Proteomes" id="UP001159257"/>
    </source>
</evidence>
<feature type="active site" evidence="6">
    <location>
        <position position="47"/>
    </location>
</feature>
<dbReference type="PROSITE" id="PS50883">
    <property type="entry name" value="EAL"/>
    <property type="match status" value="1"/>
</dbReference>
<feature type="domain" description="PAS" evidence="8">
    <location>
        <begin position="722"/>
        <end position="764"/>
    </location>
</feature>
<keyword evidence="6" id="KW-0378">Hydrolase</keyword>
<dbReference type="InterPro" id="IPR036804">
    <property type="entry name" value="CheR_N_sf"/>
</dbReference>
<evidence type="ECO:0000256" key="1">
    <source>
        <dbReference type="ARBA" id="ARBA00001541"/>
    </source>
</evidence>
<dbReference type="SMART" id="SM00091">
    <property type="entry name" value="PAS"/>
    <property type="match status" value="3"/>
</dbReference>
<dbReference type="Gene3D" id="1.10.155.10">
    <property type="entry name" value="Chemotaxis receptor methyltransferase CheR, N-terminal domain"/>
    <property type="match status" value="1"/>
</dbReference>
<feature type="active site" evidence="6">
    <location>
        <position position="139"/>
    </location>
</feature>
<evidence type="ECO:0000256" key="2">
    <source>
        <dbReference type="ARBA" id="ARBA00012534"/>
    </source>
</evidence>
<evidence type="ECO:0000259" key="9">
    <source>
        <dbReference type="PROSITE" id="PS50113"/>
    </source>
</evidence>
<dbReference type="InterPro" id="IPR000160">
    <property type="entry name" value="GGDEF_dom"/>
</dbReference>
<dbReference type="NCBIfam" id="TIGR00229">
    <property type="entry name" value="sensory_box"/>
    <property type="match status" value="2"/>
</dbReference>
<keyword evidence="3" id="KW-0489">Methyltransferase</keyword>
<gene>
    <name evidence="14" type="ORF">SAMN04487964_11452</name>
</gene>
<organism evidence="14 15">
    <name type="scientific">Marinobacterium sediminicola</name>
    <dbReference type="NCBI Taxonomy" id="518898"/>
    <lineage>
        <taxon>Bacteria</taxon>
        <taxon>Pseudomonadati</taxon>
        <taxon>Pseudomonadota</taxon>
        <taxon>Gammaproteobacteria</taxon>
        <taxon>Oceanospirillales</taxon>
        <taxon>Oceanospirillaceae</taxon>
        <taxon>Marinobacterium</taxon>
    </lineage>
</organism>
<dbReference type="Pfam" id="PF13596">
    <property type="entry name" value="PAS_10"/>
    <property type="match status" value="1"/>
</dbReference>
<dbReference type="InterPro" id="IPR029063">
    <property type="entry name" value="SAM-dependent_MTases_sf"/>
</dbReference>
<evidence type="ECO:0000259" key="8">
    <source>
        <dbReference type="PROSITE" id="PS50112"/>
    </source>
</evidence>
<dbReference type="InterPro" id="IPR035919">
    <property type="entry name" value="EAL_sf"/>
</dbReference>
<evidence type="ECO:0000259" key="12">
    <source>
        <dbReference type="PROSITE" id="PS50883"/>
    </source>
</evidence>
<dbReference type="PANTHER" id="PTHR44757:SF2">
    <property type="entry name" value="BIOFILM ARCHITECTURE MAINTENANCE PROTEIN MBAA"/>
    <property type="match status" value="1"/>
</dbReference>
<feature type="domain" description="PAC" evidence="9">
    <location>
        <begin position="913"/>
        <end position="965"/>
    </location>
</feature>
<dbReference type="SMART" id="SM00138">
    <property type="entry name" value="MeTrc"/>
    <property type="match status" value="1"/>
</dbReference>
<keyword evidence="6" id="KW-0145">Chemotaxis</keyword>
<evidence type="ECO:0000256" key="4">
    <source>
        <dbReference type="ARBA" id="ARBA00022679"/>
    </source>
</evidence>
<dbReference type="Gene3D" id="3.40.50.150">
    <property type="entry name" value="Vaccinia Virus protein VP39"/>
    <property type="match status" value="1"/>
</dbReference>
<dbReference type="CDD" id="cd01948">
    <property type="entry name" value="EAL"/>
    <property type="match status" value="1"/>
</dbReference>
<feature type="domain" description="GGDEF" evidence="13">
    <location>
        <begin position="1128"/>
        <end position="1261"/>
    </location>
</feature>
<dbReference type="InterPro" id="IPR001633">
    <property type="entry name" value="EAL_dom"/>
</dbReference>
<dbReference type="Gene3D" id="1.20.120.330">
    <property type="entry name" value="Nucleotidyltransferases domain 2"/>
    <property type="match status" value="1"/>
</dbReference>
<dbReference type="EC" id="2.1.1.80" evidence="2"/>
<evidence type="ECO:0000259" key="11">
    <source>
        <dbReference type="PROSITE" id="PS50123"/>
    </source>
</evidence>
<keyword evidence="5" id="KW-0949">S-adenosyl-L-methionine</keyword>
<feature type="coiled-coil region" evidence="7">
    <location>
        <begin position="642"/>
        <end position="718"/>
    </location>
</feature>
<dbReference type="Gene3D" id="3.40.50.180">
    <property type="entry name" value="Methylesterase CheB, C-terminal domain"/>
    <property type="match status" value="1"/>
</dbReference>
<dbReference type="Pfam" id="PF01339">
    <property type="entry name" value="CheB_methylest"/>
    <property type="match status" value="1"/>
</dbReference>
<dbReference type="InterPro" id="IPR000014">
    <property type="entry name" value="PAS"/>
</dbReference>
<dbReference type="CDD" id="cd16434">
    <property type="entry name" value="CheB-CheR_fusion"/>
    <property type="match status" value="1"/>
</dbReference>
<dbReference type="Pfam" id="PF01739">
    <property type="entry name" value="CheR"/>
    <property type="match status" value="1"/>
</dbReference>
<dbReference type="Proteomes" id="UP001159257">
    <property type="component" value="Unassembled WGS sequence"/>
</dbReference>